<dbReference type="WBParaSite" id="RSKR_0000102200.1">
    <property type="protein sequence ID" value="RSKR_0000102200.1"/>
    <property type="gene ID" value="RSKR_0000102200"/>
</dbReference>
<sequence length="388" mass="44615">MSNPFLDSPPKSDLNLPDADSTNPFAVDDINESTSIDLKKDSFEDDFLTNFDKVSMQADKNELIKYVDAKIKAIKDEAVHKITEKTNVQYTLLILYLISLKIKEVTESRCSDAKEVALQKLELLKFFARPDVLEVCKEHWVTVSKIMKEKSCSSSRLFLAQKFNDNEVITDMLCQDGNFEKALMHVLKIKDRHLFMKFSPQFIQFIPDLFVEQFKNCPLNVRANIDDYLKILYTLAENKERVNLALRYLEWSYDNDLGCEEAFNLHIGLTAQAEPSNLLKLLQKLSMKRPVQFDLRFALFVSERADQYKCASLVYGLMGLWERAVSVCLDNDDYQEAEECAIKMASFSTNDISTSFLFEGALFGEEGESEFDFEKPSEITQKKVNMKA</sequence>
<reference evidence="2" key="1">
    <citation type="submission" date="2016-11" db="UniProtKB">
        <authorList>
            <consortium name="WormBaseParasite"/>
        </authorList>
    </citation>
    <scope>IDENTIFICATION</scope>
    <source>
        <strain evidence="2">KR3021</strain>
    </source>
</reference>
<evidence type="ECO:0000313" key="1">
    <source>
        <dbReference type="Proteomes" id="UP000095286"/>
    </source>
</evidence>
<accession>A0AC35TIL6</accession>
<organism evidence="1 2">
    <name type="scientific">Rhabditophanes sp. KR3021</name>
    <dbReference type="NCBI Taxonomy" id="114890"/>
    <lineage>
        <taxon>Eukaryota</taxon>
        <taxon>Metazoa</taxon>
        <taxon>Ecdysozoa</taxon>
        <taxon>Nematoda</taxon>
        <taxon>Chromadorea</taxon>
        <taxon>Rhabditida</taxon>
        <taxon>Tylenchina</taxon>
        <taxon>Panagrolaimomorpha</taxon>
        <taxon>Strongyloidoidea</taxon>
        <taxon>Alloionematidae</taxon>
        <taxon>Rhabditophanes</taxon>
    </lineage>
</organism>
<dbReference type="Proteomes" id="UP000095286">
    <property type="component" value="Unplaced"/>
</dbReference>
<proteinExistence type="predicted"/>
<evidence type="ECO:0000313" key="2">
    <source>
        <dbReference type="WBParaSite" id="RSKR_0000102200.1"/>
    </source>
</evidence>
<protein>
    <submittedName>
        <fullName evidence="2">Vps16_C domain-containing protein</fullName>
    </submittedName>
</protein>
<name>A0AC35TIL6_9BILA</name>